<sequence>MTTAPLVPLAARCRAAAGDLLLGASCHGCGGPAWTLCEECRADLTASAVRPTQPDPCPPGFPRTWTAGEYDALARGLVSAHKERSALGLTRVLGERLALAVLALLAEAGVPDAAGGRVLLVPVPSARRAVRERGFDAGLALARAAARRLPQASATALLRPTRRVADQSGLGAHERLANLAGAFRLARGHPWSAAHPTRSATRSTPPAVVVVVDDVVTSGASLTEAARALRVAGQPVLGAATVAATQRRAPPRAYAEVGSGSFRPGRPGSWRGV</sequence>
<dbReference type="Pfam" id="PF00156">
    <property type="entry name" value="Pribosyltran"/>
    <property type="match status" value="1"/>
</dbReference>
<dbReference type="RefSeq" id="WP_183339109.1">
    <property type="nucleotide sequence ID" value="NZ_JACHZG010000001.1"/>
</dbReference>
<keyword evidence="4" id="KW-0808">Transferase</keyword>
<name>A0A7W5JWQ2_9ACTN</name>
<gene>
    <name evidence="4" type="ORF">FHX39_002661</name>
</gene>
<evidence type="ECO:0000259" key="3">
    <source>
        <dbReference type="Pfam" id="PF00156"/>
    </source>
</evidence>
<proteinExistence type="inferred from homology"/>
<evidence type="ECO:0000256" key="1">
    <source>
        <dbReference type="ARBA" id="ARBA00008007"/>
    </source>
</evidence>
<evidence type="ECO:0000313" key="5">
    <source>
        <dbReference type="Proteomes" id="UP000565572"/>
    </source>
</evidence>
<dbReference type="Proteomes" id="UP000565572">
    <property type="component" value="Unassembled WGS sequence"/>
</dbReference>
<keyword evidence="5" id="KW-1185">Reference proteome</keyword>
<keyword evidence="4" id="KW-0328">Glycosyltransferase</keyword>
<dbReference type="InterPro" id="IPR029057">
    <property type="entry name" value="PRTase-like"/>
</dbReference>
<comment type="caution">
    <text evidence="4">The sequence shown here is derived from an EMBL/GenBank/DDBJ whole genome shotgun (WGS) entry which is preliminary data.</text>
</comment>
<comment type="similarity">
    <text evidence="1">Belongs to the ComF/GntX family.</text>
</comment>
<dbReference type="PANTHER" id="PTHR47505">
    <property type="entry name" value="DNA UTILIZATION PROTEIN YHGH"/>
    <property type="match status" value="1"/>
</dbReference>
<dbReference type="GO" id="GO:0016757">
    <property type="term" value="F:glycosyltransferase activity"/>
    <property type="evidence" value="ECO:0007669"/>
    <property type="project" value="UniProtKB-KW"/>
</dbReference>
<reference evidence="4 5" key="1">
    <citation type="submission" date="2020-08" db="EMBL/GenBank/DDBJ databases">
        <title>Sequencing the genomes of 1000 actinobacteria strains.</title>
        <authorList>
            <person name="Klenk H.-P."/>
        </authorList>
    </citation>
    <scope>NUCLEOTIDE SEQUENCE [LARGE SCALE GENOMIC DNA]</scope>
    <source>
        <strain evidence="4 5">DSM 11053</strain>
    </source>
</reference>
<organism evidence="4 5">
    <name type="scientific">Microlunatus antarcticus</name>
    <dbReference type="NCBI Taxonomy" id="53388"/>
    <lineage>
        <taxon>Bacteria</taxon>
        <taxon>Bacillati</taxon>
        <taxon>Actinomycetota</taxon>
        <taxon>Actinomycetes</taxon>
        <taxon>Propionibacteriales</taxon>
        <taxon>Propionibacteriaceae</taxon>
        <taxon>Microlunatus</taxon>
    </lineage>
</organism>
<dbReference type="SUPFAM" id="SSF53271">
    <property type="entry name" value="PRTase-like"/>
    <property type="match status" value="1"/>
</dbReference>
<evidence type="ECO:0000256" key="2">
    <source>
        <dbReference type="SAM" id="MobiDB-lite"/>
    </source>
</evidence>
<protein>
    <submittedName>
        <fullName evidence="4">Putative amidophosphoribosyltransferase</fullName>
    </submittedName>
</protein>
<accession>A0A7W5JWQ2</accession>
<dbReference type="EMBL" id="JACHZG010000001">
    <property type="protein sequence ID" value="MBB3327717.1"/>
    <property type="molecule type" value="Genomic_DNA"/>
</dbReference>
<dbReference type="PANTHER" id="PTHR47505:SF1">
    <property type="entry name" value="DNA UTILIZATION PROTEIN YHGH"/>
    <property type="match status" value="1"/>
</dbReference>
<dbReference type="InterPro" id="IPR000836">
    <property type="entry name" value="PRTase_dom"/>
</dbReference>
<feature type="domain" description="Phosphoribosyltransferase" evidence="3">
    <location>
        <begin position="138"/>
        <end position="253"/>
    </location>
</feature>
<dbReference type="InterPro" id="IPR051910">
    <property type="entry name" value="ComF/GntX_DNA_util-trans"/>
</dbReference>
<feature type="region of interest" description="Disordered" evidence="2">
    <location>
        <begin position="247"/>
        <end position="273"/>
    </location>
</feature>
<dbReference type="AlphaFoldDB" id="A0A7W5JWQ2"/>
<dbReference type="Gene3D" id="3.40.50.2020">
    <property type="match status" value="1"/>
</dbReference>
<evidence type="ECO:0000313" key="4">
    <source>
        <dbReference type="EMBL" id="MBB3327717.1"/>
    </source>
</evidence>
<feature type="compositionally biased region" description="Low complexity" evidence="2">
    <location>
        <begin position="258"/>
        <end position="273"/>
    </location>
</feature>